<dbReference type="SUPFAM" id="SSF53474">
    <property type="entry name" value="alpha/beta-Hydrolases"/>
    <property type="match status" value="1"/>
</dbReference>
<dbReference type="Pfam" id="PF05057">
    <property type="entry name" value="DUF676"/>
    <property type="match status" value="1"/>
</dbReference>
<reference evidence="4 5" key="1">
    <citation type="submission" date="2021-06" db="EMBL/GenBank/DDBJ databases">
        <authorList>
            <person name="Kallberg Y."/>
            <person name="Tangrot J."/>
            <person name="Rosling A."/>
        </authorList>
    </citation>
    <scope>NUCLEOTIDE SEQUENCE [LARGE SCALE GENOMIC DNA]</scope>
    <source>
        <strain evidence="4 5">120-4 pot B 10/14</strain>
    </source>
</reference>
<accession>A0ABN7V5F2</accession>
<feature type="compositionally biased region" description="Polar residues" evidence="2">
    <location>
        <begin position="246"/>
        <end position="271"/>
    </location>
</feature>
<name>A0ABN7V5F2_GIGMA</name>
<dbReference type="Proteomes" id="UP000789901">
    <property type="component" value="Unassembled WGS sequence"/>
</dbReference>
<gene>
    <name evidence="4" type="ORF">GMARGA_LOCUS14617</name>
</gene>
<protein>
    <submittedName>
        <fullName evidence="4">28294_t:CDS:1</fullName>
    </submittedName>
</protein>
<feature type="region of interest" description="Disordered" evidence="2">
    <location>
        <begin position="246"/>
        <end position="285"/>
    </location>
</feature>
<dbReference type="InterPro" id="IPR029058">
    <property type="entry name" value="AB_hydrolase_fold"/>
</dbReference>
<evidence type="ECO:0000313" key="5">
    <source>
        <dbReference type="Proteomes" id="UP000789901"/>
    </source>
</evidence>
<keyword evidence="5" id="KW-1185">Reference proteome</keyword>
<comment type="similarity">
    <text evidence="1">Belongs to the putative lipase ROG1 family.</text>
</comment>
<dbReference type="InterPro" id="IPR007751">
    <property type="entry name" value="DUF676_lipase-like"/>
</dbReference>
<dbReference type="EMBL" id="CAJVQB010009769">
    <property type="protein sequence ID" value="CAG8733424.1"/>
    <property type="molecule type" value="Genomic_DNA"/>
</dbReference>
<evidence type="ECO:0000256" key="1">
    <source>
        <dbReference type="ARBA" id="ARBA00007920"/>
    </source>
</evidence>
<feature type="domain" description="DUF676" evidence="3">
    <location>
        <begin position="139"/>
        <end position="193"/>
    </location>
</feature>
<organism evidence="4 5">
    <name type="scientific">Gigaspora margarita</name>
    <dbReference type="NCBI Taxonomy" id="4874"/>
    <lineage>
        <taxon>Eukaryota</taxon>
        <taxon>Fungi</taxon>
        <taxon>Fungi incertae sedis</taxon>
        <taxon>Mucoromycota</taxon>
        <taxon>Glomeromycotina</taxon>
        <taxon>Glomeromycetes</taxon>
        <taxon>Diversisporales</taxon>
        <taxon>Gigasporaceae</taxon>
        <taxon>Gigaspora</taxon>
    </lineage>
</organism>
<evidence type="ECO:0000256" key="2">
    <source>
        <dbReference type="SAM" id="MobiDB-lite"/>
    </source>
</evidence>
<proteinExistence type="inferred from homology"/>
<comment type="caution">
    <text evidence="4">The sequence shown here is derived from an EMBL/GenBank/DDBJ whole genome shotgun (WGS) entry which is preliminary data.</text>
</comment>
<evidence type="ECO:0000313" key="4">
    <source>
        <dbReference type="EMBL" id="CAG8733424.1"/>
    </source>
</evidence>
<evidence type="ECO:0000259" key="3">
    <source>
        <dbReference type="Pfam" id="PF05057"/>
    </source>
</evidence>
<sequence length="451" mass="50243">MLLFAGFARIAQLKRSIAELVSATSIALLQTKQRLSVIGIFGTNFELLRSVDNSENGKSAKRTSLEMPVRPNYRAPKLPIVLCHGLFGFDKLGPSSIPYLQIHYWSGIEEALQKLGAKVVVTKVPRTGCIRARAQVLHQTLETNLSGCKVNLLAHSMGGLDCRYLITHLPTEKCIVRTLTTIATPHYGSPFMDWCRDNIGVGEISQTFEEAAKVVDGALKQMAEKTRGHQNLNDSRSFPLESRVQEQSLWSPSQAENIVNQKEQPRSTIVATKTDKSEPSKASNKKSFSIPISFNLPNFNLSLPNVNLSNISLSSLSSISQTTNTILHPITRALIQAFDTPAYSNLTTDYCVNYFNKRTPNNPSVAYYSYGASTNVPIWSPLYFPYQIIKEKEGPNDGLVSVKSAQWGKYMGTVECDHWDLTNRWRLKMGSSFDPVEFYLNVATFLATEGY</sequence>
<dbReference type="PANTHER" id="PTHR11440">
    <property type="entry name" value="LECITHIN-CHOLESTEROL ACYLTRANSFERASE-RELATED"/>
    <property type="match status" value="1"/>
</dbReference>
<dbReference type="Gene3D" id="3.40.50.1820">
    <property type="entry name" value="alpha/beta hydrolase"/>
    <property type="match status" value="2"/>
</dbReference>